<evidence type="ECO:0000256" key="1">
    <source>
        <dbReference type="SAM" id="Phobius"/>
    </source>
</evidence>
<organism evidence="2 3">
    <name type="scientific">Parascaris univalens</name>
    <name type="common">Nematode worm</name>
    <dbReference type="NCBI Taxonomy" id="6257"/>
    <lineage>
        <taxon>Eukaryota</taxon>
        <taxon>Metazoa</taxon>
        <taxon>Ecdysozoa</taxon>
        <taxon>Nematoda</taxon>
        <taxon>Chromadorea</taxon>
        <taxon>Rhabditida</taxon>
        <taxon>Spirurina</taxon>
        <taxon>Ascaridomorpha</taxon>
        <taxon>Ascaridoidea</taxon>
        <taxon>Ascarididae</taxon>
        <taxon>Parascaris</taxon>
    </lineage>
</organism>
<dbReference type="WBParaSite" id="PgE306_g001_t03">
    <property type="protein sequence ID" value="PgE306_g001_t03"/>
    <property type="gene ID" value="PgE306_g001"/>
</dbReference>
<reference evidence="3 4" key="1">
    <citation type="submission" date="2022-11" db="UniProtKB">
        <authorList>
            <consortium name="WormBaseParasite"/>
        </authorList>
    </citation>
    <scope>IDENTIFICATION</scope>
</reference>
<proteinExistence type="predicted"/>
<keyword evidence="1" id="KW-1133">Transmembrane helix</keyword>
<evidence type="ECO:0000313" key="4">
    <source>
        <dbReference type="WBParaSite" id="PgE306_g001_t03"/>
    </source>
</evidence>
<keyword evidence="1" id="KW-0812">Transmembrane</keyword>
<dbReference type="WBParaSite" id="PgE306_g001_t01">
    <property type="protein sequence ID" value="PgE306_g001_t01"/>
    <property type="gene ID" value="PgE306_g001"/>
</dbReference>
<evidence type="ECO:0000313" key="3">
    <source>
        <dbReference type="WBParaSite" id="PgE306_g001_t01"/>
    </source>
</evidence>
<dbReference type="AlphaFoldDB" id="A0A915A7K6"/>
<keyword evidence="1" id="KW-0472">Membrane</keyword>
<feature type="transmembrane region" description="Helical" evidence="1">
    <location>
        <begin position="60"/>
        <end position="79"/>
    </location>
</feature>
<name>A0A915A7K6_PARUN</name>
<evidence type="ECO:0000313" key="2">
    <source>
        <dbReference type="Proteomes" id="UP000887569"/>
    </source>
</evidence>
<dbReference type="Proteomes" id="UP000887569">
    <property type="component" value="Unplaced"/>
</dbReference>
<accession>A0A915A7K6</accession>
<keyword evidence="2" id="KW-1185">Reference proteome</keyword>
<protein>
    <submittedName>
        <fullName evidence="3 4">Uncharacterized protein</fullName>
    </submittedName>
</protein>
<sequence length="89" mass="10580">MRINRWKEDSKVQETIRYVLGLVLGIKAERGTYDFIFTNPVHSDILDTLSRFEFRGGFDLISFWGCIVFHPNVSLFYIFPHYYLEAVRN</sequence>